<dbReference type="EMBL" id="QSKF01000022">
    <property type="protein sequence ID" value="RHE36488.1"/>
    <property type="molecule type" value="Genomic_DNA"/>
</dbReference>
<dbReference type="PROSITE" id="PS00093">
    <property type="entry name" value="N4_MTASE"/>
    <property type="match status" value="1"/>
</dbReference>
<dbReference type="GO" id="GO:0008170">
    <property type="term" value="F:N-methyltransferase activity"/>
    <property type="evidence" value="ECO:0007669"/>
    <property type="project" value="InterPro"/>
</dbReference>
<dbReference type="InterPro" id="IPR029063">
    <property type="entry name" value="SAM-dependent_MTases_sf"/>
</dbReference>
<dbReference type="GO" id="GO:0032259">
    <property type="term" value="P:methylation"/>
    <property type="evidence" value="ECO:0007669"/>
    <property type="project" value="UniProtKB-KW"/>
</dbReference>
<keyword evidence="5" id="KW-0949">S-adenosyl-L-methionine</keyword>
<keyword evidence="4 10" id="KW-0808">Transferase</keyword>
<dbReference type="Gene3D" id="3.40.50.150">
    <property type="entry name" value="Vaccinia Virus protein VP39"/>
    <property type="match status" value="2"/>
</dbReference>
<evidence type="ECO:0000256" key="3">
    <source>
        <dbReference type="ARBA" id="ARBA00022603"/>
    </source>
</evidence>
<dbReference type="PROSITE" id="PS01261">
    <property type="entry name" value="UPF0020"/>
    <property type="match status" value="1"/>
</dbReference>
<dbReference type="EC" id="2.1.1.113" evidence="2"/>
<evidence type="ECO:0000256" key="8">
    <source>
        <dbReference type="ARBA" id="ARBA00049120"/>
    </source>
</evidence>
<dbReference type="InterPro" id="IPR053943">
    <property type="entry name" value="RlmKL-like_Mtase_CS"/>
</dbReference>
<evidence type="ECO:0000256" key="6">
    <source>
        <dbReference type="ARBA" id="ARBA00022747"/>
    </source>
</evidence>
<gene>
    <name evidence="10" type="ORF">DW740_17035</name>
</gene>
<dbReference type="InterPro" id="IPR002941">
    <property type="entry name" value="DNA_methylase_N4/N6"/>
</dbReference>
<keyword evidence="6" id="KW-0680">Restriction system</keyword>
<accession>A0A414J040</accession>
<evidence type="ECO:0000313" key="10">
    <source>
        <dbReference type="EMBL" id="RHE36488.1"/>
    </source>
</evidence>
<dbReference type="CDD" id="cd02440">
    <property type="entry name" value="AdoMet_MTases"/>
    <property type="match status" value="1"/>
</dbReference>
<evidence type="ECO:0000256" key="4">
    <source>
        <dbReference type="ARBA" id="ARBA00022679"/>
    </source>
</evidence>
<protein>
    <recommendedName>
        <fullName evidence="2">site-specific DNA-methyltransferase (cytosine-N(4)-specific)</fullName>
        <ecNumber evidence="2">2.1.1.113</ecNumber>
    </recommendedName>
</protein>
<evidence type="ECO:0000313" key="11">
    <source>
        <dbReference type="Proteomes" id="UP000283745"/>
    </source>
</evidence>
<comment type="catalytic activity">
    <reaction evidence="8">
        <text>a 2'-deoxycytidine in DNA + S-adenosyl-L-methionine = an N(4)-methyl-2'-deoxycytidine in DNA + S-adenosyl-L-homocysteine + H(+)</text>
        <dbReference type="Rhea" id="RHEA:16857"/>
        <dbReference type="Rhea" id="RHEA-COMP:11369"/>
        <dbReference type="Rhea" id="RHEA-COMP:13674"/>
        <dbReference type="ChEBI" id="CHEBI:15378"/>
        <dbReference type="ChEBI" id="CHEBI:57856"/>
        <dbReference type="ChEBI" id="CHEBI:59789"/>
        <dbReference type="ChEBI" id="CHEBI:85452"/>
        <dbReference type="ChEBI" id="CHEBI:137933"/>
        <dbReference type="EC" id="2.1.1.113"/>
    </reaction>
</comment>
<comment type="caution">
    <text evidence="10">The sequence shown here is derived from an EMBL/GenBank/DDBJ whole genome shotgun (WGS) entry which is preliminary data.</text>
</comment>
<dbReference type="InterPro" id="IPR017985">
    <property type="entry name" value="MeTrfase_CN4_CS"/>
</dbReference>
<feature type="domain" description="DNA methylase N-4/N-6" evidence="9">
    <location>
        <begin position="239"/>
        <end position="381"/>
    </location>
</feature>
<keyword evidence="3 10" id="KW-0489">Methyltransferase</keyword>
<proteinExistence type="inferred from homology"/>
<dbReference type="SUPFAM" id="SSF53335">
    <property type="entry name" value="S-adenosyl-L-methionine-dependent methyltransferases"/>
    <property type="match status" value="1"/>
</dbReference>
<dbReference type="Proteomes" id="UP000283745">
    <property type="component" value="Unassembled WGS sequence"/>
</dbReference>
<evidence type="ECO:0000256" key="7">
    <source>
        <dbReference type="ARBA" id="ARBA00023125"/>
    </source>
</evidence>
<dbReference type="RefSeq" id="WP_015541001.1">
    <property type="nucleotide sequence ID" value="NZ_CABJFK010000022.1"/>
</dbReference>
<evidence type="ECO:0000256" key="2">
    <source>
        <dbReference type="ARBA" id="ARBA00012185"/>
    </source>
</evidence>
<comment type="similarity">
    <text evidence="1">Belongs to the N(4)/N(6)-methyltransferase family. N(4) subfamily.</text>
</comment>
<evidence type="ECO:0000256" key="1">
    <source>
        <dbReference type="ARBA" id="ARBA00010203"/>
    </source>
</evidence>
<dbReference type="Pfam" id="PF01555">
    <property type="entry name" value="N6_N4_Mtase"/>
    <property type="match status" value="2"/>
</dbReference>
<name>A0A414J040_9FIRM</name>
<evidence type="ECO:0000259" key="9">
    <source>
        <dbReference type="Pfam" id="PF01555"/>
    </source>
</evidence>
<organism evidence="10 11">
    <name type="scientific">Blautia obeum</name>
    <dbReference type="NCBI Taxonomy" id="40520"/>
    <lineage>
        <taxon>Bacteria</taxon>
        <taxon>Bacillati</taxon>
        <taxon>Bacillota</taxon>
        <taxon>Clostridia</taxon>
        <taxon>Lachnospirales</taxon>
        <taxon>Lachnospiraceae</taxon>
        <taxon>Blautia</taxon>
    </lineage>
</organism>
<reference evidence="10 11" key="1">
    <citation type="submission" date="2018-08" db="EMBL/GenBank/DDBJ databases">
        <title>A genome reference for cultivated species of the human gut microbiota.</title>
        <authorList>
            <person name="Zou Y."/>
            <person name="Xue W."/>
            <person name="Luo G."/>
        </authorList>
    </citation>
    <scope>NUCLEOTIDE SEQUENCE [LARGE SCALE GENOMIC DNA]</scope>
    <source>
        <strain evidence="10 11">AM28-23</strain>
    </source>
</reference>
<evidence type="ECO:0000256" key="5">
    <source>
        <dbReference type="ARBA" id="ARBA00022691"/>
    </source>
</evidence>
<dbReference type="AlphaFoldDB" id="A0A414J040"/>
<dbReference type="GO" id="GO:0003677">
    <property type="term" value="F:DNA binding"/>
    <property type="evidence" value="ECO:0007669"/>
    <property type="project" value="UniProtKB-KW"/>
</dbReference>
<keyword evidence="7" id="KW-0238">DNA-binding</keyword>
<dbReference type="GO" id="GO:0015667">
    <property type="term" value="F:site-specific DNA-methyltransferase (cytosine-N4-specific) activity"/>
    <property type="evidence" value="ECO:0007669"/>
    <property type="project" value="UniProtKB-EC"/>
</dbReference>
<dbReference type="GO" id="GO:0009307">
    <property type="term" value="P:DNA restriction-modification system"/>
    <property type="evidence" value="ECO:0007669"/>
    <property type="project" value="UniProtKB-KW"/>
</dbReference>
<feature type="domain" description="DNA methylase N-4/N-6" evidence="9">
    <location>
        <begin position="19"/>
        <end position="93"/>
    </location>
</feature>
<sequence length="387" mass="43993">MANIKIYDSQYNHLKEIDWDFLDEKQDEISSLHPYPARFIESIPRSLIDALGVKPGTSIMDPFCGSGTTLLEAKKRGIDSVGVDLNPIACLISKVKTQQAQVNLVEVGNEICDRAETYCLKHGMEIPNIPNLDHWFKSDIQKSIYALVTEINNIDNIDLQNALRFCLSSIIVRVSNQESDTRYAAIEKGASGKDVFKSFRTALERLKNAQSKIDCSDTNTKIINKDILTVNSDDVSTDVSLVITSPPYPNAYEYWLYHKYRMWWLGYDPIDVREHEIGARPHYQKKNGQTEKDFYNQMSSVFKLIDEVLVTGGHVCIVIGRSVIKGRTVDNALLIRNIANDYKYTCVADIERTIAASRKSFNLKYGKIKTENILIFRKEETSESKTL</sequence>